<name>A0A1I1U0R7_9FLAO</name>
<accession>A0A1I1U0R7</accession>
<dbReference type="Pfam" id="PF00534">
    <property type="entry name" value="Glycos_transf_1"/>
    <property type="match status" value="1"/>
</dbReference>
<dbReference type="PANTHER" id="PTHR12526">
    <property type="entry name" value="GLYCOSYLTRANSFERASE"/>
    <property type="match status" value="1"/>
</dbReference>
<evidence type="ECO:0000313" key="3">
    <source>
        <dbReference type="Proteomes" id="UP000199672"/>
    </source>
</evidence>
<dbReference type="PANTHER" id="PTHR12526:SF630">
    <property type="entry name" value="GLYCOSYLTRANSFERASE"/>
    <property type="match status" value="1"/>
</dbReference>
<sequence length="361" mass="41849">MNKKKVAVVSNSLGKGGAERFAALLTFMLEKSGFEVHSVIVNDVVDYSFTGNLFNLEKESSHYVSFFRKLKKGILLRRYLVQNNIEFVIDSRTRNVLLRELITRFIYRDSKIFYIVHSYNFLNYFPVSKFWSKIIYKNAEALICVSKAIEQKVMQLYELKNTITIYNPFFISKEELKKEAFEPKKVILFFGRLDENVKNFSLMLEAFSFSKVFLKGYQLHLMGSGNDLDFIQQKIKDLDLSDFVEILSFKQNPYHEVREAKFTILTSHYEGFPMSIVESLALGTPVLAVDCNSGPREIIQNEFNGLLVENYNKEALALAINRFVDDDELYDFCKNNAAQSVSHLSLKNISEQWKNLLINPK</sequence>
<dbReference type="InterPro" id="IPR001296">
    <property type="entry name" value="Glyco_trans_1"/>
</dbReference>
<keyword evidence="2" id="KW-0808">Transferase</keyword>
<evidence type="ECO:0000313" key="2">
    <source>
        <dbReference type="EMBL" id="SFD63188.1"/>
    </source>
</evidence>
<reference evidence="3" key="1">
    <citation type="submission" date="2016-10" db="EMBL/GenBank/DDBJ databases">
        <authorList>
            <person name="Varghese N."/>
            <person name="Submissions S."/>
        </authorList>
    </citation>
    <scope>NUCLEOTIDE SEQUENCE [LARGE SCALE GENOMIC DNA]</scope>
    <source>
        <strain evidence="3">CGMCC 1.10370</strain>
    </source>
</reference>
<keyword evidence="3" id="KW-1185">Reference proteome</keyword>
<proteinExistence type="predicted"/>
<dbReference type="OrthoDB" id="798298at2"/>
<dbReference type="GO" id="GO:0016757">
    <property type="term" value="F:glycosyltransferase activity"/>
    <property type="evidence" value="ECO:0007669"/>
    <property type="project" value="InterPro"/>
</dbReference>
<dbReference type="Proteomes" id="UP000199672">
    <property type="component" value="Unassembled WGS sequence"/>
</dbReference>
<dbReference type="SUPFAM" id="SSF53756">
    <property type="entry name" value="UDP-Glycosyltransferase/glycogen phosphorylase"/>
    <property type="match status" value="1"/>
</dbReference>
<gene>
    <name evidence="2" type="ORF">SAMN05216297_11065</name>
</gene>
<dbReference type="AlphaFoldDB" id="A0A1I1U0R7"/>
<dbReference type="Gene3D" id="3.40.50.2000">
    <property type="entry name" value="Glycogen Phosphorylase B"/>
    <property type="match status" value="2"/>
</dbReference>
<organism evidence="2 3">
    <name type="scientific">Flavobacterium phragmitis</name>
    <dbReference type="NCBI Taxonomy" id="739143"/>
    <lineage>
        <taxon>Bacteria</taxon>
        <taxon>Pseudomonadati</taxon>
        <taxon>Bacteroidota</taxon>
        <taxon>Flavobacteriia</taxon>
        <taxon>Flavobacteriales</taxon>
        <taxon>Flavobacteriaceae</taxon>
        <taxon>Flavobacterium</taxon>
    </lineage>
</organism>
<dbReference type="STRING" id="739143.SAMN05216297_11065"/>
<dbReference type="EMBL" id="FOMH01000010">
    <property type="protein sequence ID" value="SFD63188.1"/>
    <property type="molecule type" value="Genomic_DNA"/>
</dbReference>
<evidence type="ECO:0000259" key="1">
    <source>
        <dbReference type="Pfam" id="PF00534"/>
    </source>
</evidence>
<feature type="domain" description="Glycosyl transferase family 1" evidence="1">
    <location>
        <begin position="176"/>
        <end position="339"/>
    </location>
</feature>
<dbReference type="RefSeq" id="WP_091495971.1">
    <property type="nucleotide sequence ID" value="NZ_FOMH01000010.1"/>
</dbReference>
<protein>
    <submittedName>
        <fullName evidence="2">Glycosyltransferase involved in cell wall bisynthesis</fullName>
    </submittedName>
</protein>